<evidence type="ECO:0000256" key="1">
    <source>
        <dbReference type="SAM" id="MobiDB-lite"/>
    </source>
</evidence>
<dbReference type="Pfam" id="PF07093">
    <property type="entry name" value="SGT1"/>
    <property type="match status" value="1"/>
</dbReference>
<reference evidence="2" key="1">
    <citation type="submission" date="2021-12" db="EMBL/GenBank/DDBJ databases">
        <authorList>
            <person name="King R."/>
        </authorList>
    </citation>
    <scope>NUCLEOTIDE SEQUENCE</scope>
</reference>
<evidence type="ECO:0000313" key="3">
    <source>
        <dbReference type="Proteomes" id="UP001154114"/>
    </source>
</evidence>
<proteinExistence type="predicted"/>
<evidence type="ECO:0000313" key="2">
    <source>
        <dbReference type="EMBL" id="CAH0584305.1"/>
    </source>
</evidence>
<keyword evidence="3" id="KW-1185">Reference proteome</keyword>
<feature type="region of interest" description="Disordered" evidence="1">
    <location>
        <begin position="166"/>
        <end position="196"/>
    </location>
</feature>
<protein>
    <submittedName>
        <fullName evidence="2">Uncharacterized protein</fullName>
    </submittedName>
</protein>
<accession>A0A9P0BRD3</accession>
<dbReference type="GO" id="GO:0005634">
    <property type="term" value="C:nucleus"/>
    <property type="evidence" value="ECO:0007669"/>
    <property type="project" value="TreeGrafter"/>
</dbReference>
<name>A0A9P0BRD3_CHRIL</name>
<dbReference type="OrthoDB" id="27237at2759"/>
<dbReference type="InterPro" id="IPR010770">
    <property type="entry name" value="Ecd"/>
</dbReference>
<dbReference type="AlphaFoldDB" id="A0A9P0BRD3"/>
<dbReference type="PANTHER" id="PTHR13060">
    <property type="entry name" value="SGT1 PROTEIN HSGT1 SUPPRESSOR OF GCR2"/>
    <property type="match status" value="1"/>
</dbReference>
<organism evidence="2 3">
    <name type="scientific">Chrysodeixis includens</name>
    <name type="common">Soybean looper</name>
    <name type="synonym">Pseudoplusia includens</name>
    <dbReference type="NCBI Taxonomy" id="689277"/>
    <lineage>
        <taxon>Eukaryota</taxon>
        <taxon>Metazoa</taxon>
        <taxon>Ecdysozoa</taxon>
        <taxon>Arthropoda</taxon>
        <taxon>Hexapoda</taxon>
        <taxon>Insecta</taxon>
        <taxon>Pterygota</taxon>
        <taxon>Neoptera</taxon>
        <taxon>Endopterygota</taxon>
        <taxon>Lepidoptera</taxon>
        <taxon>Glossata</taxon>
        <taxon>Ditrysia</taxon>
        <taxon>Noctuoidea</taxon>
        <taxon>Noctuidae</taxon>
        <taxon>Plusiinae</taxon>
        <taxon>Chrysodeixis</taxon>
    </lineage>
</organism>
<dbReference type="PANTHER" id="PTHR13060:SF0">
    <property type="entry name" value="PROTEIN ECDYSONELESS HOMOLOG"/>
    <property type="match status" value="1"/>
</dbReference>
<sequence>MALNKKLNLDDALLKISNSPELTLAAQNIEQAILNRIGAYPEKISEYIHRAIVNLPSTLATILTLQPSLIAPIVDAYCNHDSVDVKACKNIDFDDCVDVEVLSTHGKGDTEGIDSEEDFDDDMFYNDDEDDESDECDKELKVKLQSNPMENLKDETTIMENIMQSMKEEKASSGPTSNLLRSIGVTKSELLDSDDD</sequence>
<dbReference type="Proteomes" id="UP001154114">
    <property type="component" value="Chromosome 13"/>
</dbReference>
<dbReference type="EMBL" id="LR824016">
    <property type="protein sequence ID" value="CAH0584305.1"/>
    <property type="molecule type" value="Genomic_DNA"/>
</dbReference>
<gene>
    <name evidence="2" type="ORF">CINC_LOCUS2516</name>
</gene>